<dbReference type="AlphaFoldDB" id="A0AA40FC05"/>
<keyword evidence="3" id="KW-1185">Reference proteome</keyword>
<dbReference type="EMBL" id="JAUKUD010000001">
    <property type="protein sequence ID" value="KAK0755004.1"/>
    <property type="molecule type" value="Genomic_DNA"/>
</dbReference>
<comment type="caution">
    <text evidence="2">The sequence shown here is derived from an EMBL/GenBank/DDBJ whole genome shotgun (WGS) entry which is preliminary data.</text>
</comment>
<dbReference type="Proteomes" id="UP001172155">
    <property type="component" value="Unassembled WGS sequence"/>
</dbReference>
<proteinExistence type="predicted"/>
<accession>A0AA40FC05</accession>
<feature type="compositionally biased region" description="Polar residues" evidence="1">
    <location>
        <begin position="206"/>
        <end position="228"/>
    </location>
</feature>
<evidence type="ECO:0000313" key="3">
    <source>
        <dbReference type="Proteomes" id="UP001172155"/>
    </source>
</evidence>
<gene>
    <name evidence="2" type="ORF">B0T18DRAFT_50638</name>
</gene>
<evidence type="ECO:0000313" key="2">
    <source>
        <dbReference type="EMBL" id="KAK0755004.1"/>
    </source>
</evidence>
<name>A0AA40FC05_9PEZI</name>
<feature type="compositionally biased region" description="Basic and acidic residues" evidence="1">
    <location>
        <begin position="113"/>
        <end position="127"/>
    </location>
</feature>
<feature type="compositionally biased region" description="Polar residues" evidence="1">
    <location>
        <begin position="140"/>
        <end position="153"/>
    </location>
</feature>
<evidence type="ECO:0000256" key="1">
    <source>
        <dbReference type="SAM" id="MobiDB-lite"/>
    </source>
</evidence>
<organism evidence="2 3">
    <name type="scientific">Schizothecium vesticola</name>
    <dbReference type="NCBI Taxonomy" id="314040"/>
    <lineage>
        <taxon>Eukaryota</taxon>
        <taxon>Fungi</taxon>
        <taxon>Dikarya</taxon>
        <taxon>Ascomycota</taxon>
        <taxon>Pezizomycotina</taxon>
        <taxon>Sordariomycetes</taxon>
        <taxon>Sordariomycetidae</taxon>
        <taxon>Sordariales</taxon>
        <taxon>Schizotheciaceae</taxon>
        <taxon>Schizothecium</taxon>
    </lineage>
</organism>
<feature type="compositionally biased region" description="Basic and acidic residues" evidence="1">
    <location>
        <begin position="232"/>
        <end position="246"/>
    </location>
</feature>
<feature type="region of interest" description="Disordered" evidence="1">
    <location>
        <begin position="206"/>
        <end position="246"/>
    </location>
</feature>
<protein>
    <submittedName>
        <fullName evidence="2">Uncharacterized protein</fullName>
    </submittedName>
</protein>
<reference evidence="2" key="1">
    <citation type="submission" date="2023-06" db="EMBL/GenBank/DDBJ databases">
        <title>Genome-scale phylogeny and comparative genomics of the fungal order Sordariales.</title>
        <authorList>
            <consortium name="Lawrence Berkeley National Laboratory"/>
            <person name="Hensen N."/>
            <person name="Bonometti L."/>
            <person name="Westerberg I."/>
            <person name="Brannstrom I.O."/>
            <person name="Guillou S."/>
            <person name="Cros-Aarteil S."/>
            <person name="Calhoun S."/>
            <person name="Haridas S."/>
            <person name="Kuo A."/>
            <person name="Mondo S."/>
            <person name="Pangilinan J."/>
            <person name="Riley R."/>
            <person name="LaButti K."/>
            <person name="Andreopoulos B."/>
            <person name="Lipzen A."/>
            <person name="Chen C."/>
            <person name="Yanf M."/>
            <person name="Daum C."/>
            <person name="Ng V."/>
            <person name="Clum A."/>
            <person name="Steindorff A."/>
            <person name="Ohm R."/>
            <person name="Martin F."/>
            <person name="Silar P."/>
            <person name="Natvig D."/>
            <person name="Lalanne C."/>
            <person name="Gautier V."/>
            <person name="Ament-velasquez S.L."/>
            <person name="Kruys A."/>
            <person name="Hutchinson M.I."/>
            <person name="Powell A.J."/>
            <person name="Barry K."/>
            <person name="Miller A.N."/>
            <person name="Grigoriev I.V."/>
            <person name="Debuchy R."/>
            <person name="Gladieux P."/>
            <person name="Thoren M.H."/>
            <person name="Johannesson H."/>
        </authorList>
    </citation>
    <scope>NUCLEOTIDE SEQUENCE</scope>
    <source>
        <strain evidence="2">SMH3187-1</strain>
    </source>
</reference>
<feature type="region of interest" description="Disordered" evidence="1">
    <location>
        <begin position="113"/>
        <end position="153"/>
    </location>
</feature>
<sequence>MQTESCRTTHRARADTSAASVAARTPPTCLREGGVPVTPAAPGALADWIDWLQFPLGRSWHCWTFSAPLLGPLPLLDQATLSRFTSSSPSLFCFTSTHSLLSIFPSRLPLKERDLNRQPHPLPNDHHNTHRSIPPRLPPRQSSEAAKASITPSLATDDQGKRFLYFRICRGGGSRRLGLLHHYNSSRSSRVATGPVSESIPKTFENGSFQSDGDFMTGSQSNNPSLSLAENKPGRARQERCPKDER</sequence>